<dbReference type="InterPro" id="IPR006015">
    <property type="entry name" value="Universal_stress_UspA"/>
</dbReference>
<feature type="domain" description="UspA" evidence="3">
    <location>
        <begin position="153"/>
        <end position="272"/>
    </location>
</feature>
<dbReference type="SUPFAM" id="SSF52402">
    <property type="entry name" value="Adenine nucleotide alpha hydrolases-like"/>
    <property type="match status" value="2"/>
</dbReference>
<comment type="caution">
    <text evidence="4">The sequence shown here is derived from an EMBL/GenBank/DDBJ whole genome shotgun (WGS) entry which is preliminary data.</text>
</comment>
<dbReference type="PANTHER" id="PTHR47892">
    <property type="entry name" value="UNIVERSAL STRESS PROTEIN E"/>
    <property type="match status" value="1"/>
</dbReference>
<dbReference type="Gene3D" id="3.40.50.12370">
    <property type="match status" value="1"/>
</dbReference>
<organism evidence="4">
    <name type="scientific">marine sediment metagenome</name>
    <dbReference type="NCBI Taxonomy" id="412755"/>
    <lineage>
        <taxon>unclassified sequences</taxon>
        <taxon>metagenomes</taxon>
        <taxon>ecological metagenomes</taxon>
    </lineage>
</organism>
<dbReference type="PANTHER" id="PTHR47892:SF1">
    <property type="entry name" value="UNIVERSAL STRESS PROTEIN E"/>
    <property type="match status" value="1"/>
</dbReference>
<sequence length="286" mass="31344">MQAIKRILVIIDPSQKEQLALERAQLIAGITEAELHLLVCENRQDHTQLLERLCAGLEAEGLNASSTQTWQSNVTDTIVKIQRHEECGLVVKQHLPDSVLRKALLTPDDWKLLRYCPAPVLMVKTAEPWMRGSVLAAVDVGNHDDQHHVLHGAIVRHAAEIAEMINGQLHVVSAHPAPMLSAGNPVYQLSQNIAASYVQEADIYVSRYGLRADQLHIEEGPADVLIPKVAKQIGASLTVIGTVARKGISGALIGNTAEVVLDQLRSDVLVLKPDDMLAHLEEMLEK</sequence>
<dbReference type="AlphaFoldDB" id="A0A0F9UBN5"/>
<keyword evidence="2" id="KW-0963">Cytoplasm</keyword>
<accession>A0A0F9UBN5</accession>
<dbReference type="InterPro" id="IPR006016">
    <property type="entry name" value="UspA"/>
</dbReference>
<reference evidence="4" key="1">
    <citation type="journal article" date="2015" name="Nature">
        <title>Complex archaea that bridge the gap between prokaryotes and eukaryotes.</title>
        <authorList>
            <person name="Spang A."/>
            <person name="Saw J.H."/>
            <person name="Jorgensen S.L."/>
            <person name="Zaremba-Niedzwiedzka K."/>
            <person name="Martijn J."/>
            <person name="Lind A.E."/>
            <person name="van Eijk R."/>
            <person name="Schleper C."/>
            <person name="Guy L."/>
            <person name="Ettema T.J."/>
        </authorList>
    </citation>
    <scope>NUCLEOTIDE SEQUENCE</scope>
</reference>
<evidence type="ECO:0000313" key="4">
    <source>
        <dbReference type="EMBL" id="KKN90585.1"/>
    </source>
</evidence>
<evidence type="ECO:0000256" key="2">
    <source>
        <dbReference type="ARBA" id="ARBA00022490"/>
    </source>
</evidence>
<comment type="subcellular location">
    <subcellularLocation>
        <location evidence="1">Cytoplasm</location>
    </subcellularLocation>
</comment>
<dbReference type="PRINTS" id="PR01438">
    <property type="entry name" value="UNVRSLSTRESS"/>
</dbReference>
<evidence type="ECO:0000256" key="1">
    <source>
        <dbReference type="ARBA" id="ARBA00004496"/>
    </source>
</evidence>
<dbReference type="GO" id="GO:0005737">
    <property type="term" value="C:cytoplasm"/>
    <property type="evidence" value="ECO:0007669"/>
    <property type="project" value="UniProtKB-SubCell"/>
</dbReference>
<name>A0A0F9UBN5_9ZZZZ</name>
<dbReference type="EMBL" id="LAZR01000109">
    <property type="protein sequence ID" value="KKN90585.1"/>
    <property type="molecule type" value="Genomic_DNA"/>
</dbReference>
<proteinExistence type="predicted"/>
<dbReference type="Pfam" id="PF00582">
    <property type="entry name" value="Usp"/>
    <property type="match status" value="1"/>
</dbReference>
<protein>
    <recommendedName>
        <fullName evidence="3">UspA domain-containing protein</fullName>
    </recommendedName>
</protein>
<gene>
    <name evidence="4" type="ORF">LCGC14_0227270</name>
</gene>
<evidence type="ECO:0000259" key="3">
    <source>
        <dbReference type="Pfam" id="PF00582"/>
    </source>
</evidence>